<dbReference type="Proteomes" id="UP001465976">
    <property type="component" value="Unassembled WGS sequence"/>
</dbReference>
<dbReference type="Pfam" id="PF00753">
    <property type="entry name" value="Lactamase_B"/>
    <property type="match status" value="1"/>
</dbReference>
<dbReference type="SUPFAM" id="SSF56281">
    <property type="entry name" value="Metallo-hydrolase/oxidoreductase"/>
    <property type="match status" value="1"/>
</dbReference>
<dbReference type="SUPFAM" id="SSF51316">
    <property type="entry name" value="Mss4-like"/>
    <property type="match status" value="1"/>
</dbReference>
<name>A0ABR3FJ86_9AGAR</name>
<organism evidence="7 8">
    <name type="scientific">Marasmius crinis-equi</name>
    <dbReference type="NCBI Taxonomy" id="585013"/>
    <lineage>
        <taxon>Eukaryota</taxon>
        <taxon>Fungi</taxon>
        <taxon>Dikarya</taxon>
        <taxon>Basidiomycota</taxon>
        <taxon>Agaricomycotina</taxon>
        <taxon>Agaricomycetes</taxon>
        <taxon>Agaricomycetidae</taxon>
        <taxon>Agaricales</taxon>
        <taxon>Marasmiineae</taxon>
        <taxon>Marasmiaceae</taxon>
        <taxon>Marasmius</taxon>
    </lineage>
</organism>
<accession>A0ABR3FJ86</accession>
<dbReference type="InterPro" id="IPR001279">
    <property type="entry name" value="Metallo-B-lactamas"/>
</dbReference>
<evidence type="ECO:0000259" key="6">
    <source>
        <dbReference type="SMART" id="SM00849"/>
    </source>
</evidence>
<keyword evidence="5" id="KW-0862">Zinc</keyword>
<dbReference type="Pfam" id="PF04828">
    <property type="entry name" value="GFA"/>
    <property type="match status" value="1"/>
</dbReference>
<protein>
    <recommendedName>
        <fullName evidence="6">Metallo-beta-lactamase domain-containing protein</fullName>
    </recommendedName>
</protein>
<evidence type="ECO:0000313" key="8">
    <source>
        <dbReference type="Proteomes" id="UP001465976"/>
    </source>
</evidence>
<evidence type="ECO:0000256" key="4">
    <source>
        <dbReference type="ARBA" id="ARBA00022801"/>
    </source>
</evidence>
<keyword evidence="4" id="KW-0378">Hydrolase</keyword>
<evidence type="ECO:0000256" key="1">
    <source>
        <dbReference type="ARBA" id="ARBA00005495"/>
    </source>
</evidence>
<sequence>MTLPSEIVLPSSSSTVSVKAFNTVDDTCQAPAALFLEPVLAGRESMASFPVYSFLIEHGSGRRIMFDLGPRKDVEAYPPKLKERFLSIPGFNIRADKDIVEQLEKGGISLESVDTVIWSHTHFDHTGDLSKWPTSTKLVVGPGSDRRGYPSVPDAELLDSDFAGREVKELSFADSKLQIGGRPAIDFFEDGSLYLVDMPGHCPGHIVALARVKPDSFVLLGGDTFHHVGQIRPNEHIHKAYPCPGHILDATRKSISAEHFASPGTKEFDLSKRDTPLLSIPPPPSAYNDKDRSLESQKALGVLDVHKDIFVMAAHDVTLVGVKSYGSPFGTTVKIPKSALMITSGKPKEHVSDTGFHREFCGTCGSGILEYEKEAATEWRYVKYGTLEERGQEVLMLKGEFFVKYRNKWMPEIPDVFHKEELEQ</sequence>
<gene>
    <name evidence="7" type="ORF">V5O48_006527</name>
</gene>
<dbReference type="InterPro" id="IPR006913">
    <property type="entry name" value="CENP-V/GFA"/>
</dbReference>
<dbReference type="InterPro" id="IPR011057">
    <property type="entry name" value="Mss4-like_sf"/>
</dbReference>
<dbReference type="PANTHER" id="PTHR42978:SF5">
    <property type="entry name" value="METALLO-BETA-LACTAMASE DOMAIN-CONTAINING PROTEIN"/>
    <property type="match status" value="1"/>
</dbReference>
<evidence type="ECO:0000256" key="2">
    <source>
        <dbReference type="ARBA" id="ARBA00007749"/>
    </source>
</evidence>
<evidence type="ECO:0000313" key="7">
    <source>
        <dbReference type="EMBL" id="KAL0575436.1"/>
    </source>
</evidence>
<comment type="caution">
    <text evidence="7">The sequence shown here is derived from an EMBL/GenBank/DDBJ whole genome shotgun (WGS) entry which is preliminary data.</text>
</comment>
<keyword evidence="8" id="KW-1185">Reference proteome</keyword>
<dbReference type="SMART" id="SM00849">
    <property type="entry name" value="Lactamase_B"/>
    <property type="match status" value="1"/>
</dbReference>
<dbReference type="PANTHER" id="PTHR42978">
    <property type="entry name" value="QUORUM-QUENCHING LACTONASE YTNP-RELATED-RELATED"/>
    <property type="match status" value="1"/>
</dbReference>
<comment type="similarity">
    <text evidence="1">Belongs to the Gfa family.</text>
</comment>
<dbReference type="Gene3D" id="3.90.1590.10">
    <property type="entry name" value="glutathione-dependent formaldehyde- activating enzyme (gfa)"/>
    <property type="match status" value="1"/>
</dbReference>
<dbReference type="InterPro" id="IPR036866">
    <property type="entry name" value="RibonucZ/Hydroxyglut_hydro"/>
</dbReference>
<evidence type="ECO:0000256" key="3">
    <source>
        <dbReference type="ARBA" id="ARBA00022723"/>
    </source>
</evidence>
<reference evidence="7 8" key="1">
    <citation type="submission" date="2024-02" db="EMBL/GenBank/DDBJ databases">
        <title>A draft genome for the cacao thread blight pathogen Marasmius crinis-equi.</title>
        <authorList>
            <person name="Cohen S.P."/>
            <person name="Baruah I.K."/>
            <person name="Amoako-Attah I."/>
            <person name="Bukari Y."/>
            <person name="Meinhardt L.W."/>
            <person name="Bailey B.A."/>
        </authorList>
    </citation>
    <scope>NUCLEOTIDE SEQUENCE [LARGE SCALE GENOMIC DNA]</scope>
    <source>
        <strain evidence="7 8">GH-76</strain>
    </source>
</reference>
<evidence type="ECO:0000256" key="5">
    <source>
        <dbReference type="ARBA" id="ARBA00022833"/>
    </source>
</evidence>
<feature type="domain" description="Metallo-beta-lactamase" evidence="6">
    <location>
        <begin position="50"/>
        <end position="246"/>
    </location>
</feature>
<proteinExistence type="inferred from homology"/>
<comment type="similarity">
    <text evidence="2">Belongs to the metallo-beta-lactamase superfamily.</text>
</comment>
<dbReference type="EMBL" id="JBAHYK010000304">
    <property type="protein sequence ID" value="KAL0575436.1"/>
    <property type="molecule type" value="Genomic_DNA"/>
</dbReference>
<dbReference type="CDD" id="cd07730">
    <property type="entry name" value="metallo-hydrolase-like_MBL-fold"/>
    <property type="match status" value="1"/>
</dbReference>
<dbReference type="Gene3D" id="3.60.15.10">
    <property type="entry name" value="Ribonuclease Z/Hydroxyacylglutathione hydrolase-like"/>
    <property type="match status" value="1"/>
</dbReference>
<keyword evidence="3" id="KW-0479">Metal-binding</keyword>
<dbReference type="InterPro" id="IPR051013">
    <property type="entry name" value="MBL_superfamily_lactonases"/>
</dbReference>